<name>A0ABR2Y2E6_9PEZI</name>
<dbReference type="PANTHER" id="PTHR33365:SF6">
    <property type="entry name" value="OXIDASE USTYA"/>
    <property type="match status" value="1"/>
</dbReference>
<sequence length="149" mass="16890">MGDPSRLFKRFLTFRADGGGQVYLEDEVVASYKLAPTLRYPAKGNLSTYFMAGFHSLHCLTKSSVRSVVGNFMAKHKVGGQYDIPEIMWEHTANCLADIRQALLCNLDETLLVVSDTIHPGYHQNKVCKDLGPVHEWLEWNFNRKFDGP</sequence>
<proteinExistence type="inferred from homology"/>
<gene>
    <name evidence="2" type="ORF">SCAR479_02882</name>
</gene>
<keyword evidence="3" id="KW-1185">Reference proteome</keyword>
<protein>
    <submittedName>
        <fullName evidence="2">Uncharacterized protein</fullName>
    </submittedName>
</protein>
<accession>A0ABR2Y2E6</accession>
<dbReference type="InterPro" id="IPR021765">
    <property type="entry name" value="UstYa-like"/>
</dbReference>
<comment type="caution">
    <text evidence="2">The sequence shown here is derived from an EMBL/GenBank/DDBJ whole genome shotgun (WGS) entry which is preliminary data.</text>
</comment>
<dbReference type="Pfam" id="PF11807">
    <property type="entry name" value="UstYa"/>
    <property type="match status" value="1"/>
</dbReference>
<evidence type="ECO:0000256" key="1">
    <source>
        <dbReference type="ARBA" id="ARBA00035112"/>
    </source>
</evidence>
<dbReference type="EMBL" id="JARVKM010000007">
    <property type="protein sequence ID" value="KAK9780245.1"/>
    <property type="molecule type" value="Genomic_DNA"/>
</dbReference>
<dbReference type="Proteomes" id="UP001465668">
    <property type="component" value="Unassembled WGS sequence"/>
</dbReference>
<dbReference type="PANTHER" id="PTHR33365">
    <property type="entry name" value="YALI0B05434P"/>
    <property type="match status" value="1"/>
</dbReference>
<organism evidence="2 3">
    <name type="scientific">Seiridium cardinale</name>
    <dbReference type="NCBI Taxonomy" id="138064"/>
    <lineage>
        <taxon>Eukaryota</taxon>
        <taxon>Fungi</taxon>
        <taxon>Dikarya</taxon>
        <taxon>Ascomycota</taxon>
        <taxon>Pezizomycotina</taxon>
        <taxon>Sordariomycetes</taxon>
        <taxon>Xylariomycetidae</taxon>
        <taxon>Amphisphaeriales</taxon>
        <taxon>Sporocadaceae</taxon>
        <taxon>Seiridium</taxon>
    </lineage>
</organism>
<comment type="similarity">
    <text evidence="1">Belongs to the ustYa family.</text>
</comment>
<evidence type="ECO:0000313" key="2">
    <source>
        <dbReference type="EMBL" id="KAK9780245.1"/>
    </source>
</evidence>
<evidence type="ECO:0000313" key="3">
    <source>
        <dbReference type="Proteomes" id="UP001465668"/>
    </source>
</evidence>
<reference evidence="2 3" key="1">
    <citation type="submission" date="2024-02" db="EMBL/GenBank/DDBJ databases">
        <title>First draft genome assembly of two strains of Seiridium cardinale.</title>
        <authorList>
            <person name="Emiliani G."/>
            <person name="Scali E."/>
        </authorList>
    </citation>
    <scope>NUCLEOTIDE SEQUENCE [LARGE SCALE GENOMIC DNA]</scope>
    <source>
        <strain evidence="2 3">BM-138-000479</strain>
    </source>
</reference>